<dbReference type="OrthoDB" id="948250at2"/>
<comment type="caution">
    <text evidence="2">The sequence shown here is derived from an EMBL/GenBank/DDBJ whole genome shotgun (WGS) entry which is preliminary data.</text>
</comment>
<keyword evidence="2" id="KW-0808">Transferase</keyword>
<dbReference type="Pfam" id="PF00583">
    <property type="entry name" value="Acetyltransf_1"/>
    <property type="match status" value="1"/>
</dbReference>
<proteinExistence type="predicted"/>
<reference evidence="2 3" key="1">
    <citation type="submission" date="2017-03" db="EMBL/GenBank/DDBJ databases">
        <title>Genome sequence of Clostridium thermoalcaliphilum DSM 7309.</title>
        <authorList>
            <person name="Poehlein A."/>
            <person name="Daniel R."/>
        </authorList>
    </citation>
    <scope>NUCLEOTIDE SEQUENCE [LARGE SCALE GENOMIC DNA]</scope>
    <source>
        <strain evidence="2 3">DSM 7309</strain>
    </source>
</reference>
<dbReference type="InterPro" id="IPR016181">
    <property type="entry name" value="Acyl_CoA_acyltransferase"/>
</dbReference>
<dbReference type="EC" id="2.3.1.-" evidence="2"/>
<dbReference type="SUPFAM" id="SSF55729">
    <property type="entry name" value="Acyl-CoA N-acyltransferases (Nat)"/>
    <property type="match status" value="1"/>
</dbReference>
<name>A0A1V4I5A5_9FIRM</name>
<keyword evidence="2" id="KW-0012">Acyltransferase</keyword>
<dbReference type="Proteomes" id="UP000190140">
    <property type="component" value="Unassembled WGS sequence"/>
</dbReference>
<gene>
    <name evidence="2" type="primary">ypeA</name>
    <name evidence="2" type="ORF">CLOTH_17150</name>
</gene>
<accession>A0A1V4I5A5</accession>
<evidence type="ECO:0000313" key="3">
    <source>
        <dbReference type="Proteomes" id="UP000190140"/>
    </source>
</evidence>
<dbReference type="InterPro" id="IPR000182">
    <property type="entry name" value="GNAT_dom"/>
</dbReference>
<sequence length="178" mass="20318">MKKYILKNKDELVIQKANKSDALYIIDYLNKVACESDFLTFGEGEMNITLEAEEAFIEDCLKSDNKLFIVAKLNNKIVGVATFMAGAKPRIRHMGELGVSVLKEYWGIGIGNCLMDYLLNWAKETNIIKKVNLRVREDNHSAIKLYEKLGFKKEGIVSRELKIDDKFYSVVLMGLEID</sequence>
<organism evidence="2 3">
    <name type="scientific">Alkalithermobacter paradoxus</name>
    <dbReference type="NCBI Taxonomy" id="29349"/>
    <lineage>
        <taxon>Bacteria</taxon>
        <taxon>Bacillati</taxon>
        <taxon>Bacillota</taxon>
        <taxon>Clostridia</taxon>
        <taxon>Peptostreptococcales</taxon>
        <taxon>Tepidibacteraceae</taxon>
        <taxon>Alkalithermobacter</taxon>
    </lineage>
</organism>
<dbReference type="AlphaFoldDB" id="A0A1V4I5A5"/>
<feature type="domain" description="N-acetyltransferase" evidence="1">
    <location>
        <begin position="12"/>
        <end position="178"/>
    </location>
</feature>
<dbReference type="PANTHER" id="PTHR43415:SF3">
    <property type="entry name" value="GNAT-FAMILY ACETYLTRANSFERASE"/>
    <property type="match status" value="1"/>
</dbReference>
<evidence type="ECO:0000259" key="1">
    <source>
        <dbReference type="PROSITE" id="PS51186"/>
    </source>
</evidence>
<dbReference type="GO" id="GO:0016747">
    <property type="term" value="F:acyltransferase activity, transferring groups other than amino-acyl groups"/>
    <property type="evidence" value="ECO:0007669"/>
    <property type="project" value="InterPro"/>
</dbReference>
<dbReference type="CDD" id="cd04301">
    <property type="entry name" value="NAT_SF"/>
    <property type="match status" value="1"/>
</dbReference>
<dbReference type="PROSITE" id="PS51186">
    <property type="entry name" value="GNAT"/>
    <property type="match status" value="1"/>
</dbReference>
<dbReference type="RefSeq" id="WP_079413102.1">
    <property type="nucleotide sequence ID" value="NZ_MZGW01000008.1"/>
</dbReference>
<dbReference type="PANTHER" id="PTHR43415">
    <property type="entry name" value="SPERMIDINE N(1)-ACETYLTRANSFERASE"/>
    <property type="match status" value="1"/>
</dbReference>
<dbReference type="Gene3D" id="3.40.630.30">
    <property type="match status" value="1"/>
</dbReference>
<keyword evidence="3" id="KW-1185">Reference proteome</keyword>
<evidence type="ECO:0000313" key="2">
    <source>
        <dbReference type="EMBL" id="OPJ55050.1"/>
    </source>
</evidence>
<dbReference type="STRING" id="29349.CLOTH_17150"/>
<dbReference type="EMBL" id="MZGW01000008">
    <property type="protein sequence ID" value="OPJ55050.1"/>
    <property type="molecule type" value="Genomic_DNA"/>
</dbReference>
<protein>
    <submittedName>
        <fullName evidence="2">Acetyltransferase YpeA</fullName>
        <ecNumber evidence="2">2.3.1.-</ecNumber>
    </submittedName>
</protein>